<evidence type="ECO:0000256" key="1">
    <source>
        <dbReference type="SAM" id="MobiDB-lite"/>
    </source>
</evidence>
<feature type="region of interest" description="Disordered" evidence="1">
    <location>
        <begin position="49"/>
        <end position="80"/>
    </location>
</feature>
<name>A0ABZ2XPB4_9RHOO</name>
<protein>
    <recommendedName>
        <fullName evidence="4">TonB C-terminal domain-containing protein</fullName>
    </recommendedName>
</protein>
<sequence>MKSSIPFLLSLVLHVTLITGWQVEALKIAKSPETIEIRIDAQFRKDVQELPAPPPAERDKPEVPTPSPRENKAVMASAAPAAVSAGTPASLAAPAPPSAEEWQLASTYKLKNSKRYRHNWGQQVRSMMGTAVEGPEQGMVRFRIEIAPDGTLANATELWSTSKTASERAWKAIKSLPPLPPTPTGKPLIFERTISFMPYETGWPPSYTLDCLPDPPAFRNPFAWDGKSPPSPSPRQTPEAQPPAADEEAVKCVTDSTAETIEQEEGEMKRQVEVYRWGR</sequence>
<dbReference type="Proteomes" id="UP001479520">
    <property type="component" value="Plasmid unnamed1"/>
</dbReference>
<dbReference type="EMBL" id="CP151407">
    <property type="protein sequence ID" value="WZJ23279.1"/>
    <property type="molecule type" value="Genomic_DNA"/>
</dbReference>
<accession>A0ABZ2XPB4</accession>
<evidence type="ECO:0008006" key="4">
    <source>
        <dbReference type="Google" id="ProtNLM"/>
    </source>
</evidence>
<evidence type="ECO:0000313" key="3">
    <source>
        <dbReference type="Proteomes" id="UP001479520"/>
    </source>
</evidence>
<dbReference type="RefSeq" id="WP_341744618.1">
    <property type="nucleotide sequence ID" value="NZ_CP151407.1"/>
</dbReference>
<dbReference type="Gene3D" id="3.30.1150.10">
    <property type="match status" value="1"/>
</dbReference>
<organism evidence="2 3">
    <name type="scientific">Azonexus hydrophilus</name>
    <dbReference type="NCBI Taxonomy" id="418702"/>
    <lineage>
        <taxon>Bacteria</taxon>
        <taxon>Pseudomonadati</taxon>
        <taxon>Pseudomonadota</taxon>
        <taxon>Betaproteobacteria</taxon>
        <taxon>Rhodocyclales</taxon>
        <taxon>Azonexaceae</taxon>
        <taxon>Azonexus</taxon>
    </lineage>
</organism>
<keyword evidence="3" id="KW-1185">Reference proteome</keyword>
<evidence type="ECO:0000313" key="2">
    <source>
        <dbReference type="EMBL" id="WZJ23279.1"/>
    </source>
</evidence>
<keyword evidence="2" id="KW-0614">Plasmid</keyword>
<dbReference type="SUPFAM" id="SSF74653">
    <property type="entry name" value="TolA/TonB C-terminal domain"/>
    <property type="match status" value="1"/>
</dbReference>
<feature type="region of interest" description="Disordered" evidence="1">
    <location>
        <begin position="218"/>
        <end position="279"/>
    </location>
</feature>
<geneLocation type="plasmid" evidence="2 3">
    <name>unnamed1</name>
</geneLocation>
<proteinExistence type="predicted"/>
<reference evidence="2 3" key="1">
    <citation type="submission" date="2024-04" db="EMBL/GenBank/DDBJ databases">
        <title>Dissimilatory iodate-reducing microorganisms contribute to the enrichment of iodine in groundwater.</title>
        <authorList>
            <person name="Jiang Z."/>
        </authorList>
    </citation>
    <scope>NUCLEOTIDE SEQUENCE [LARGE SCALE GENOMIC DNA]</scope>
    <source>
        <strain evidence="2 3">NCP973</strain>
        <plasmid evidence="2 3">unnamed1</plasmid>
    </source>
</reference>
<gene>
    <name evidence="2" type="ORF">AADV58_17880</name>
</gene>